<keyword evidence="2" id="KW-0238">DNA-binding</keyword>
<dbReference type="Pfam" id="PF00392">
    <property type="entry name" value="GntR"/>
    <property type="match status" value="1"/>
</dbReference>
<dbReference type="SUPFAM" id="SSF46785">
    <property type="entry name" value="Winged helix' DNA-binding domain"/>
    <property type="match status" value="1"/>
</dbReference>
<dbReference type="InterPro" id="IPR008920">
    <property type="entry name" value="TF_FadR/GntR_C"/>
</dbReference>
<evidence type="ECO:0000313" key="6">
    <source>
        <dbReference type="EMBL" id="AWD72341.1"/>
    </source>
</evidence>
<geneLocation type="plasmid" evidence="6">
    <name>pW11NP2</name>
</geneLocation>
<dbReference type="PANTHER" id="PTHR43537:SF45">
    <property type="entry name" value="GNTR FAMILY REGULATORY PROTEIN"/>
    <property type="match status" value="1"/>
</dbReference>
<dbReference type="PROSITE" id="PS50949">
    <property type="entry name" value="HTH_GNTR"/>
    <property type="match status" value="1"/>
</dbReference>
<evidence type="ECO:0000256" key="3">
    <source>
        <dbReference type="ARBA" id="ARBA00023163"/>
    </source>
</evidence>
<dbReference type="InterPro" id="IPR036388">
    <property type="entry name" value="WH-like_DNA-bd_sf"/>
</dbReference>
<dbReference type="PANTHER" id="PTHR43537">
    <property type="entry name" value="TRANSCRIPTIONAL REGULATOR, GNTR FAMILY"/>
    <property type="match status" value="1"/>
</dbReference>
<proteinExistence type="predicted"/>
<dbReference type="SMART" id="SM00895">
    <property type="entry name" value="FCD"/>
    <property type="match status" value="1"/>
</dbReference>
<keyword evidence="1" id="KW-0805">Transcription regulation</keyword>
<dbReference type="SUPFAM" id="SSF48008">
    <property type="entry name" value="GntR ligand-binding domain-like"/>
    <property type="match status" value="1"/>
</dbReference>
<feature type="region of interest" description="Disordered" evidence="4">
    <location>
        <begin position="1"/>
        <end position="30"/>
    </location>
</feature>
<keyword evidence="6" id="KW-0614">Plasmid</keyword>
<evidence type="ECO:0000256" key="4">
    <source>
        <dbReference type="SAM" id="MobiDB-lite"/>
    </source>
</evidence>
<sequence length="242" mass="26767">MTPSTKITTRAKTASSPVKQQLAPADSTPPKSMVDKVYAELELKIVTCDLAPGALLSEAELSKQFNVSRTPVGEALQRLAREGLVNILPRRGILVSSVSVSDQLQLLELRRDISRFIARVGARRARPDERARLREIATAFVKAAKNNDDAALLVADKEFHDLFVRCAHNVFALRTMMSMDSLSRRFWLVHRGGSREHTDSARLHGDIARAMADGDAEAAMQASDKLADYLDEFTRSTLDAQH</sequence>
<gene>
    <name evidence="6" type="ORF">pW11NP2_p018</name>
</gene>
<dbReference type="Gene3D" id="1.20.120.530">
    <property type="entry name" value="GntR ligand-binding domain-like"/>
    <property type="match status" value="1"/>
</dbReference>
<accession>A0A2S1FIK1</accession>
<dbReference type="InterPro" id="IPR000524">
    <property type="entry name" value="Tscrpt_reg_HTH_GntR"/>
</dbReference>
<evidence type="ECO:0000256" key="1">
    <source>
        <dbReference type="ARBA" id="ARBA00023015"/>
    </source>
</evidence>
<dbReference type="CDD" id="cd07377">
    <property type="entry name" value="WHTH_GntR"/>
    <property type="match status" value="1"/>
</dbReference>
<evidence type="ECO:0000259" key="5">
    <source>
        <dbReference type="PROSITE" id="PS50949"/>
    </source>
</evidence>
<dbReference type="EMBL" id="MG869625">
    <property type="protein sequence ID" value="AWD72341.1"/>
    <property type="molecule type" value="Genomic_DNA"/>
</dbReference>
<dbReference type="SMART" id="SM00345">
    <property type="entry name" value="HTH_GNTR"/>
    <property type="match status" value="1"/>
</dbReference>
<dbReference type="AlphaFoldDB" id="A0A2S1FIK1"/>
<dbReference type="InterPro" id="IPR036390">
    <property type="entry name" value="WH_DNA-bd_sf"/>
</dbReference>
<dbReference type="GO" id="GO:0003700">
    <property type="term" value="F:DNA-binding transcription factor activity"/>
    <property type="evidence" value="ECO:0007669"/>
    <property type="project" value="InterPro"/>
</dbReference>
<dbReference type="Pfam" id="PF07729">
    <property type="entry name" value="FCD"/>
    <property type="match status" value="1"/>
</dbReference>
<dbReference type="GO" id="GO:0003677">
    <property type="term" value="F:DNA binding"/>
    <property type="evidence" value="ECO:0007669"/>
    <property type="project" value="UniProtKB-KW"/>
</dbReference>
<keyword evidence="3" id="KW-0804">Transcription</keyword>
<dbReference type="Gene3D" id="1.10.10.10">
    <property type="entry name" value="Winged helix-like DNA-binding domain superfamily/Winged helix DNA-binding domain"/>
    <property type="match status" value="1"/>
</dbReference>
<reference evidence="6" key="1">
    <citation type="submission" date="2018-01" db="EMBL/GenBank/DDBJ databases">
        <title>Plasmids of psychrophilic Polaromonas spp. isolated from Arctic and Antarctic glaciers.</title>
        <authorList>
            <person name="Dziewit L."/>
            <person name="Ciok A."/>
        </authorList>
    </citation>
    <scope>NUCLEOTIDE SEQUENCE</scope>
    <source>
        <plasmid evidence="6">pW11NP2</plasmid>
    </source>
</reference>
<organism evidence="6">
    <name type="scientific">Polaromonas sp. W11N</name>
    <dbReference type="NCBI Taxonomy" id="1840303"/>
    <lineage>
        <taxon>Bacteria</taxon>
        <taxon>Pseudomonadati</taxon>
        <taxon>Pseudomonadota</taxon>
        <taxon>Betaproteobacteria</taxon>
        <taxon>Burkholderiales</taxon>
        <taxon>Comamonadaceae</taxon>
        <taxon>Polaromonas</taxon>
    </lineage>
</organism>
<dbReference type="InterPro" id="IPR011711">
    <property type="entry name" value="GntR_C"/>
</dbReference>
<name>A0A2S1FIK1_9BURK</name>
<feature type="compositionally biased region" description="Polar residues" evidence="4">
    <location>
        <begin position="1"/>
        <end position="19"/>
    </location>
</feature>
<feature type="domain" description="HTH gntR-type" evidence="5">
    <location>
        <begin position="31"/>
        <end position="98"/>
    </location>
</feature>
<dbReference type="PRINTS" id="PR00035">
    <property type="entry name" value="HTHGNTR"/>
</dbReference>
<evidence type="ECO:0000256" key="2">
    <source>
        <dbReference type="ARBA" id="ARBA00023125"/>
    </source>
</evidence>
<protein>
    <submittedName>
        <fullName evidence="6">Transcriptional regulator, GntR family</fullName>
    </submittedName>
</protein>